<feature type="domain" description="Iminophenyl-pyruvate dimer synthase" evidence="1">
    <location>
        <begin position="23"/>
        <end position="266"/>
    </location>
</feature>
<accession>A0ABU4XEE2</accession>
<proteinExistence type="predicted"/>
<sequence>MAETVPVLDPAPLSAEEEAVALLRIAAEVEGAAMAQYLFAAGSLLPDVSLAVAGFDHPILSNDWYDLIRDIAKQEMGHLITVQNLLLSLDAAPHLDRENFPLESPLYPFPFKLQPVRLESLAKFVCAEAPREVPATDQSDFAEAVEQAKIVVGEVSRAGQVYERLFWLFQDADAPQQPWLSVKNPFPSWPNWHVDPAKMAFNQDRQAETTEWRGSDSGDPPDSAVYVLQVRDKATAREAVYKIGLQGEGPVGEPGVTHFDKFLRVYREQRALAQHAGAPAFARNQADDPSVGLNGPATITDPKALVWAQLANTRYQMLLMDIALAISVGLAGTAPGTTATRRHFYTWAFSEMVGTIKPLSAELRQMPLILGGSADGPLAGVPYELPNEHLPSNVTDQLQYLRDRVAESTNLRARIASTFAPTPKQKSLLTQMAGVDATIVDKLG</sequence>
<protein>
    <submittedName>
        <fullName evidence="2">Ferritin-like domain-containing protein</fullName>
    </submittedName>
</protein>
<evidence type="ECO:0000259" key="1">
    <source>
        <dbReference type="Pfam" id="PF12902"/>
    </source>
</evidence>
<dbReference type="Pfam" id="PF12902">
    <property type="entry name" value="Ferritin-like"/>
    <property type="match status" value="1"/>
</dbReference>
<keyword evidence="3" id="KW-1185">Reference proteome</keyword>
<reference evidence="2 3" key="1">
    <citation type="submission" date="2023-08" db="EMBL/GenBank/DDBJ databases">
        <title>Implementing the SeqCode for naming new Mesorhizobium species isolated from Vachellia karroo root nodules.</title>
        <authorList>
            <person name="Van Lill M."/>
        </authorList>
    </citation>
    <scope>NUCLEOTIDE SEQUENCE [LARGE SCALE GENOMIC DNA]</scope>
    <source>
        <strain evidence="2 3">VK23A</strain>
    </source>
</reference>
<dbReference type="InterPro" id="IPR012347">
    <property type="entry name" value="Ferritin-like"/>
</dbReference>
<name>A0ABU4XEE2_9HYPH</name>
<dbReference type="Proteomes" id="UP001271780">
    <property type="component" value="Unassembled WGS sequence"/>
</dbReference>
<dbReference type="EMBL" id="JAVIIZ010000005">
    <property type="protein sequence ID" value="MDX8472878.1"/>
    <property type="molecule type" value="Genomic_DNA"/>
</dbReference>
<gene>
    <name evidence="2" type="ORF">RFM27_12415</name>
</gene>
<dbReference type="RefSeq" id="WP_320315401.1">
    <property type="nucleotide sequence ID" value="NZ_JAVIIX010000002.1"/>
</dbReference>
<evidence type="ECO:0000313" key="3">
    <source>
        <dbReference type="Proteomes" id="UP001271780"/>
    </source>
</evidence>
<evidence type="ECO:0000313" key="2">
    <source>
        <dbReference type="EMBL" id="MDX8472878.1"/>
    </source>
</evidence>
<dbReference type="Gene3D" id="1.20.1260.10">
    <property type="match status" value="1"/>
</dbReference>
<organism evidence="2 3">
    <name type="scientific">Mesorhizobium dulcispinae</name>
    <dbReference type="NCBI Taxonomy" id="3072316"/>
    <lineage>
        <taxon>Bacteria</taxon>
        <taxon>Pseudomonadati</taxon>
        <taxon>Pseudomonadota</taxon>
        <taxon>Alphaproteobacteria</taxon>
        <taxon>Hyphomicrobiales</taxon>
        <taxon>Phyllobacteriaceae</taxon>
        <taxon>Mesorhizobium</taxon>
    </lineage>
</organism>
<comment type="caution">
    <text evidence="2">The sequence shown here is derived from an EMBL/GenBank/DDBJ whole genome shotgun (WGS) entry which is preliminary data.</text>
</comment>
<dbReference type="InterPro" id="IPR026820">
    <property type="entry name" value="VioB/RebD_dom"/>
</dbReference>